<evidence type="ECO:0000259" key="2">
    <source>
        <dbReference type="Pfam" id="PF03108"/>
    </source>
</evidence>
<dbReference type="PANTHER" id="PTHR31973:SF187">
    <property type="entry name" value="MUTATOR TRANSPOSASE MUDRA PROTEIN"/>
    <property type="match status" value="1"/>
</dbReference>
<dbReference type="Pfam" id="PF03108">
    <property type="entry name" value="DBD_Tnp_Mut"/>
    <property type="match status" value="1"/>
</dbReference>
<dbReference type="PANTHER" id="PTHR31973">
    <property type="entry name" value="POLYPROTEIN, PUTATIVE-RELATED"/>
    <property type="match status" value="1"/>
</dbReference>
<evidence type="ECO:0000313" key="4">
    <source>
        <dbReference type="RefSeq" id="XP_031402629.1"/>
    </source>
</evidence>
<feature type="region of interest" description="Disordered" evidence="1">
    <location>
        <begin position="1"/>
        <end position="100"/>
    </location>
</feature>
<protein>
    <submittedName>
        <fullName evidence="4">Uncharacterized protein LOC116212199</fullName>
    </submittedName>
</protein>
<evidence type="ECO:0000313" key="3">
    <source>
        <dbReference type="Proteomes" id="UP000515151"/>
    </source>
</evidence>
<dbReference type="GeneID" id="116212199"/>
<feature type="compositionally biased region" description="Low complexity" evidence="1">
    <location>
        <begin position="45"/>
        <end position="56"/>
    </location>
</feature>
<gene>
    <name evidence="4" type="primary">LOC116212199</name>
</gene>
<feature type="compositionally biased region" description="Acidic residues" evidence="1">
    <location>
        <begin position="81"/>
        <end position="94"/>
    </location>
</feature>
<name>A0A6P8E7Y5_PUNGR</name>
<dbReference type="RefSeq" id="XP_031402629.1">
    <property type="nucleotide sequence ID" value="XM_031546769.1"/>
</dbReference>
<reference evidence="4" key="2">
    <citation type="submission" date="2025-08" db="UniProtKB">
        <authorList>
            <consortium name="RefSeq"/>
        </authorList>
    </citation>
    <scope>IDENTIFICATION</scope>
    <source>
        <tissue evidence="4">Leaf</tissue>
    </source>
</reference>
<keyword evidence="3" id="KW-1185">Reference proteome</keyword>
<sequence>MAINSSIEAKSKSEKDMLLPRKPVELSSSQTFRLAITLQKEWTKPSSPRPSNSTSSGYTKEVSRQVPANDKDDGDGGYGDSTDESHEDEGDNEDPIGVNKGIEAEDDDVFGLGQLLEQLNQFYVESDDDIQNEDNTCDLDGNIDEFLEEGIGDDFHNLRGSYDEREVDGAALREWCVRRNYDFKWQYNEGTRYTAICKHRSICKFRVYAVKLADESTFQIRTFIPEHTCGRENINHLVSALYLAKRYEDDFKENSKLDVHAFQARIQRELGCEVSLKKIYMAKAEAIKNVEGDHLEQYCIIRDYAAIILEKDRGSVVNVCVDPQPPTIVDGVPKELPPRFQRFFVSFNAMKYGLIHGCRPFIGLDGCHLKSYNGGHLLSAIAKDGNENIFPVAMAVVEQENRESWGLAQAFKEHFPRLDHRYCLKYLVDNFKKQWKGKQEVDIVWEAASATTVKGFEVTMKKMLQLEQKQVANGKCEEDSSAKKKSCIYPRTKIFKEVSSSRRR</sequence>
<proteinExistence type="predicted"/>
<dbReference type="Proteomes" id="UP000515151">
    <property type="component" value="Chromosome 6"/>
</dbReference>
<evidence type="ECO:0000256" key="1">
    <source>
        <dbReference type="SAM" id="MobiDB-lite"/>
    </source>
</evidence>
<dbReference type="OrthoDB" id="1731134at2759"/>
<accession>A0A6P8E7Y5</accession>
<reference evidence="3" key="1">
    <citation type="journal article" date="2020" name="Plant Biotechnol. J.">
        <title>The pomegranate (Punica granatum L.) draft genome dissects genetic divergence between soft- and hard-seeded cultivars.</title>
        <authorList>
            <person name="Luo X."/>
            <person name="Li H."/>
            <person name="Wu Z."/>
            <person name="Yao W."/>
            <person name="Zhao P."/>
            <person name="Cao D."/>
            <person name="Yu H."/>
            <person name="Li K."/>
            <person name="Poudel K."/>
            <person name="Zhao D."/>
            <person name="Zhang F."/>
            <person name="Xia X."/>
            <person name="Chen L."/>
            <person name="Wang Q."/>
            <person name="Jing D."/>
            <person name="Cao S."/>
        </authorList>
    </citation>
    <scope>NUCLEOTIDE SEQUENCE [LARGE SCALE GENOMIC DNA]</scope>
    <source>
        <strain evidence="3">cv. Tunisia</strain>
    </source>
</reference>
<feature type="compositionally biased region" description="Basic and acidic residues" evidence="1">
    <location>
        <begin position="9"/>
        <end position="24"/>
    </location>
</feature>
<dbReference type="InterPro" id="IPR004332">
    <property type="entry name" value="Transposase_MuDR"/>
</dbReference>
<organism evidence="3 4">
    <name type="scientific">Punica granatum</name>
    <name type="common">Pomegranate</name>
    <dbReference type="NCBI Taxonomy" id="22663"/>
    <lineage>
        <taxon>Eukaryota</taxon>
        <taxon>Viridiplantae</taxon>
        <taxon>Streptophyta</taxon>
        <taxon>Embryophyta</taxon>
        <taxon>Tracheophyta</taxon>
        <taxon>Spermatophyta</taxon>
        <taxon>Magnoliopsida</taxon>
        <taxon>eudicotyledons</taxon>
        <taxon>Gunneridae</taxon>
        <taxon>Pentapetalae</taxon>
        <taxon>rosids</taxon>
        <taxon>malvids</taxon>
        <taxon>Myrtales</taxon>
        <taxon>Lythraceae</taxon>
        <taxon>Punica</taxon>
    </lineage>
</organism>
<feature type="domain" description="Transposase MuDR plant" evidence="2">
    <location>
        <begin position="170"/>
        <end position="220"/>
    </location>
</feature>
<dbReference type="AlphaFoldDB" id="A0A6P8E7Y5"/>